<dbReference type="EMBL" id="CM045761">
    <property type="protein sequence ID" value="KAI8016624.1"/>
    <property type="molecule type" value="Genomic_DNA"/>
</dbReference>
<dbReference type="Proteomes" id="UP001060215">
    <property type="component" value="Chromosome 4"/>
</dbReference>
<name>A0ACC0HU88_9ERIC</name>
<comment type="caution">
    <text evidence="1">The sequence shown here is derived from an EMBL/GenBank/DDBJ whole genome shotgun (WGS) entry which is preliminary data.</text>
</comment>
<evidence type="ECO:0000313" key="2">
    <source>
        <dbReference type="Proteomes" id="UP001060215"/>
    </source>
</evidence>
<sequence>MAVDAVVSVVIQKLTDMLIEEPVVFDKVIDKVEEIRIKLRRMRGFLIDAEENEGPDKSAKKWADDYLRILYCVEDNIEAFALRIASHRWKTRMCNSSSIGDVFNNYACLFFFFNNLKASKKLRWKMASIETEIDELNKSKPGMVRDASFKYHFSDSSFQENSFHHHEEEEEEGEEEQEEEEDEICEAKPVKTPSLGSSFGEHLRRPTLTSSFSLQEEEEDLGIVGFPERVNDLVERLTSDTNNNVLSIVGKVGSGKTTLAQAIYKSKEIKSYFKGGRAWVSVSKDYTERDVLLSLLKQVDSSKKQDQGVVLNPQQVLANKLSEKKFLVVMDGVRTCDALEKLKDAFPNPNTGNGTKIILITCDEQVALSAGGSDNPPHYMKRLSREESWKMFLKKARLSEIPTTESDSEILELQQRILEICEGLPLKIVLLGGLLSTKKITYDEWSRVLDHIYGHGFDILSLCYNDLPVHSKLCLLYLVLFPKEFDIPVRRLVRLWLAEGFVKRSPTPLMTTEQDVAGEYFDDLVNRNLIQISKFRSDGSPRRCHLPSALHDYLLPKAEDISLFHVHRSNSDCNMEETGGRFGLRRIVEYLNLKNCAFNDSELQYLRSYISFNIQRKDIPAIQVANFVSKITGNRGYGLLRVLDLEGVYKPSLPDKLGDLFHLRYLGLRWTFLDNLPPSVGDLPYLETLDLKRTYINSLPNSIWKLEHLRHLNLNELRLDMPEQQHSPLPGLLTLWGLFVDDKSSVKNGLSKLHDLRELGISFNLKSSLDLTEWISNLTNLQSLRLRSKDERGRPSKLDLRPLSALGKLSHLNLLGNLQKLPAKHEFPPGLKVLTLSVSQLTEDPMPTLGQLQSLTVLRLLANSFLGEKIVCPLRGFSKLRVLKLWMLKSLKEWDVKEGAMQNLKELNIRCCENLRTLPPTLLQLSTLEEVILTNMPKRFVTEVQEQKSDHTTLTENNLPFTPLPWEEEEEEDNVCHINGNALLMNGQAGHSETSSQAY</sequence>
<organism evidence="1 2">
    <name type="scientific">Camellia lanceoleosa</name>
    <dbReference type="NCBI Taxonomy" id="1840588"/>
    <lineage>
        <taxon>Eukaryota</taxon>
        <taxon>Viridiplantae</taxon>
        <taxon>Streptophyta</taxon>
        <taxon>Embryophyta</taxon>
        <taxon>Tracheophyta</taxon>
        <taxon>Spermatophyta</taxon>
        <taxon>Magnoliopsida</taxon>
        <taxon>eudicotyledons</taxon>
        <taxon>Gunneridae</taxon>
        <taxon>Pentapetalae</taxon>
        <taxon>asterids</taxon>
        <taxon>Ericales</taxon>
        <taxon>Theaceae</taxon>
        <taxon>Camellia</taxon>
    </lineage>
</organism>
<evidence type="ECO:0000313" key="1">
    <source>
        <dbReference type="EMBL" id="KAI8016624.1"/>
    </source>
</evidence>
<reference evidence="1 2" key="1">
    <citation type="journal article" date="2022" name="Plant J.">
        <title>Chromosome-level genome of Camellia lanceoleosa provides a valuable resource for understanding genome evolution and self-incompatibility.</title>
        <authorList>
            <person name="Gong W."/>
            <person name="Xiao S."/>
            <person name="Wang L."/>
            <person name="Liao Z."/>
            <person name="Chang Y."/>
            <person name="Mo W."/>
            <person name="Hu G."/>
            <person name="Li W."/>
            <person name="Zhao G."/>
            <person name="Zhu H."/>
            <person name="Hu X."/>
            <person name="Ji K."/>
            <person name="Xiang X."/>
            <person name="Song Q."/>
            <person name="Yuan D."/>
            <person name="Jin S."/>
            <person name="Zhang L."/>
        </authorList>
    </citation>
    <scope>NUCLEOTIDE SEQUENCE [LARGE SCALE GENOMIC DNA]</scope>
    <source>
        <strain evidence="1">SQ_2022a</strain>
    </source>
</reference>
<gene>
    <name evidence="1" type="ORF">LOK49_LG05G03907</name>
</gene>
<protein>
    <submittedName>
        <fullName evidence="1">Disease resistance RPP8-like protein 2</fullName>
    </submittedName>
</protein>
<keyword evidence="2" id="KW-1185">Reference proteome</keyword>
<accession>A0ACC0HU88</accession>
<proteinExistence type="predicted"/>